<dbReference type="GO" id="GO:0008270">
    <property type="term" value="F:zinc ion binding"/>
    <property type="evidence" value="ECO:0007669"/>
    <property type="project" value="UniProtKB-KW"/>
</dbReference>
<dbReference type="AlphaFoldDB" id="A0A9Q1QSV8"/>
<name>A0A9Q1QSV8_9CARY</name>
<protein>
    <recommendedName>
        <fullName evidence="2">RING-type E3 ubiquitin transferase</fullName>
        <ecNumber evidence="2">2.3.2.27</ecNumber>
    </recommendedName>
</protein>
<evidence type="ECO:0000256" key="2">
    <source>
        <dbReference type="ARBA" id="ARBA00012483"/>
    </source>
</evidence>
<dbReference type="GO" id="GO:0005737">
    <property type="term" value="C:cytoplasm"/>
    <property type="evidence" value="ECO:0007669"/>
    <property type="project" value="TreeGrafter"/>
</dbReference>
<dbReference type="InterPro" id="IPR001841">
    <property type="entry name" value="Znf_RING"/>
</dbReference>
<evidence type="ECO:0000256" key="1">
    <source>
        <dbReference type="ARBA" id="ARBA00000900"/>
    </source>
</evidence>
<reference evidence="8" key="1">
    <citation type="submission" date="2022-04" db="EMBL/GenBank/DDBJ databases">
        <title>Carnegiea gigantea Genome sequencing and assembly v2.</title>
        <authorList>
            <person name="Copetti D."/>
            <person name="Sanderson M.J."/>
            <person name="Burquez A."/>
            <person name="Wojciechowski M.F."/>
        </authorList>
    </citation>
    <scope>NUCLEOTIDE SEQUENCE</scope>
    <source>
        <strain evidence="8">SGP5-SGP5p</strain>
        <tissue evidence="8">Aerial part</tissue>
    </source>
</reference>
<evidence type="ECO:0000313" key="8">
    <source>
        <dbReference type="EMBL" id="KAJ8452356.1"/>
    </source>
</evidence>
<dbReference type="InterPro" id="IPR013083">
    <property type="entry name" value="Znf_RING/FYVE/PHD"/>
</dbReference>
<keyword evidence="4 6" id="KW-0863">Zinc-finger</keyword>
<dbReference type="EMBL" id="JAKOGI010000005">
    <property type="protein sequence ID" value="KAJ8452356.1"/>
    <property type="molecule type" value="Genomic_DNA"/>
</dbReference>
<evidence type="ECO:0000256" key="6">
    <source>
        <dbReference type="PROSITE-ProRule" id="PRU00175"/>
    </source>
</evidence>
<dbReference type="OrthoDB" id="3365801at2759"/>
<evidence type="ECO:0000259" key="7">
    <source>
        <dbReference type="PROSITE" id="PS50089"/>
    </source>
</evidence>
<dbReference type="SUPFAM" id="SSF57850">
    <property type="entry name" value="RING/U-box"/>
    <property type="match status" value="2"/>
</dbReference>
<dbReference type="Proteomes" id="UP001153076">
    <property type="component" value="Unassembled WGS sequence"/>
</dbReference>
<dbReference type="PANTHER" id="PTHR15710:SF77">
    <property type="entry name" value="RING-H2 FINGER PROTEIN ATL21B"/>
    <property type="match status" value="1"/>
</dbReference>
<sequence length="500" mass="58134">MENQEEIYLNMEYRVEHGSINVDEEHQILSKEEIKSSPIVCYVSVTLTDIYPCPPDDFDNIHYCQTLSTYLGDVIWASYDQTIRDELYQPLSDLGVQQDYHHELLLKALDKEVYELLMDDDGDYVRSYMHGNTRKSLRVYVNFIQLHEGYYDDSHCRLVPTAASAIDRLEKVKVEDLDAVSKRENCCICFEGLDTKMLAMKLPCQHLFHDRCIVEWLQSSQFCPLCRFEMPVDGSDHRFNEAGFKHDPIELKTGPKPARVKFGTMESVLDVNQEEIYVKYRVEHESINVDEENQFLGKEAIKSSPIVCYVSVTITDIYPCPTDDFDNIQYCQTLSTHLGDVIWASYDQTIRDELYQPLSDLGVQQDYHELLLRALDKEVYELLTDDDGDYVRSYMHGNTRKILRVYVNFLQLHEGYYDDSNCRLVPTAASAIDSLEKVKLEDLGEVTKRENCCICLEGLDTKKLAMKLPCQHLFHDRCIVNWLQSSHFCSLCRFEMFVDV</sequence>
<dbReference type="Pfam" id="PF13639">
    <property type="entry name" value="zf-RING_2"/>
    <property type="match status" value="2"/>
</dbReference>
<dbReference type="PANTHER" id="PTHR15710">
    <property type="entry name" value="E3 UBIQUITIN-PROTEIN LIGASE PRAJA"/>
    <property type="match status" value="1"/>
</dbReference>
<accession>A0A9Q1QSV8</accession>
<feature type="domain" description="RING-type" evidence="7">
    <location>
        <begin position="452"/>
        <end position="493"/>
    </location>
</feature>
<feature type="domain" description="RING-type" evidence="7">
    <location>
        <begin position="186"/>
        <end position="227"/>
    </location>
</feature>
<keyword evidence="9" id="KW-1185">Reference proteome</keyword>
<dbReference type="EC" id="2.3.2.27" evidence="2"/>
<gene>
    <name evidence="8" type="ORF">Cgig2_006161</name>
</gene>
<organism evidence="8 9">
    <name type="scientific">Carnegiea gigantea</name>
    <dbReference type="NCBI Taxonomy" id="171969"/>
    <lineage>
        <taxon>Eukaryota</taxon>
        <taxon>Viridiplantae</taxon>
        <taxon>Streptophyta</taxon>
        <taxon>Embryophyta</taxon>
        <taxon>Tracheophyta</taxon>
        <taxon>Spermatophyta</taxon>
        <taxon>Magnoliopsida</taxon>
        <taxon>eudicotyledons</taxon>
        <taxon>Gunneridae</taxon>
        <taxon>Pentapetalae</taxon>
        <taxon>Caryophyllales</taxon>
        <taxon>Cactineae</taxon>
        <taxon>Cactaceae</taxon>
        <taxon>Cactoideae</taxon>
        <taxon>Echinocereeae</taxon>
        <taxon>Carnegiea</taxon>
    </lineage>
</organism>
<dbReference type="PROSITE" id="PS50089">
    <property type="entry name" value="ZF_RING_2"/>
    <property type="match status" value="2"/>
</dbReference>
<dbReference type="SMART" id="SM00184">
    <property type="entry name" value="RING"/>
    <property type="match status" value="2"/>
</dbReference>
<comment type="catalytic activity">
    <reaction evidence="1">
        <text>S-ubiquitinyl-[E2 ubiquitin-conjugating enzyme]-L-cysteine + [acceptor protein]-L-lysine = [E2 ubiquitin-conjugating enzyme]-L-cysteine + N(6)-ubiquitinyl-[acceptor protein]-L-lysine.</text>
        <dbReference type="EC" id="2.3.2.27"/>
    </reaction>
</comment>
<evidence type="ECO:0000256" key="4">
    <source>
        <dbReference type="ARBA" id="ARBA00022771"/>
    </source>
</evidence>
<proteinExistence type="predicted"/>
<dbReference type="GO" id="GO:0016567">
    <property type="term" value="P:protein ubiquitination"/>
    <property type="evidence" value="ECO:0007669"/>
    <property type="project" value="TreeGrafter"/>
</dbReference>
<dbReference type="GO" id="GO:0061630">
    <property type="term" value="F:ubiquitin protein ligase activity"/>
    <property type="evidence" value="ECO:0007669"/>
    <property type="project" value="UniProtKB-EC"/>
</dbReference>
<evidence type="ECO:0000256" key="5">
    <source>
        <dbReference type="ARBA" id="ARBA00022833"/>
    </source>
</evidence>
<keyword evidence="3" id="KW-0479">Metal-binding</keyword>
<keyword evidence="5" id="KW-0862">Zinc</keyword>
<dbReference type="Gene3D" id="3.30.40.10">
    <property type="entry name" value="Zinc/RING finger domain, C3HC4 (zinc finger)"/>
    <property type="match status" value="2"/>
</dbReference>
<evidence type="ECO:0000313" key="9">
    <source>
        <dbReference type="Proteomes" id="UP001153076"/>
    </source>
</evidence>
<evidence type="ECO:0000256" key="3">
    <source>
        <dbReference type="ARBA" id="ARBA00022723"/>
    </source>
</evidence>
<comment type="caution">
    <text evidence="8">The sequence shown here is derived from an EMBL/GenBank/DDBJ whole genome shotgun (WGS) entry which is preliminary data.</text>
</comment>